<proteinExistence type="predicted"/>
<reference evidence="3" key="2">
    <citation type="submission" date="2023-01" db="EMBL/GenBank/DDBJ databases">
        <authorList>
            <person name="Sun Q."/>
            <person name="Evtushenko L."/>
        </authorList>
    </citation>
    <scope>NUCLEOTIDE SEQUENCE</scope>
    <source>
        <strain evidence="3">VKM Ac-1401</strain>
    </source>
</reference>
<evidence type="ECO:0000313" key="3">
    <source>
        <dbReference type="EMBL" id="GLJ74654.1"/>
    </source>
</evidence>
<dbReference type="Pfam" id="PF01408">
    <property type="entry name" value="GFO_IDH_MocA"/>
    <property type="match status" value="1"/>
</dbReference>
<feature type="domain" description="Gfo/Idh/MocA-like oxidoreductase N-terminal" evidence="2">
    <location>
        <begin position="20"/>
        <end position="144"/>
    </location>
</feature>
<keyword evidence="1" id="KW-0560">Oxidoreductase</keyword>
<reference evidence="3" key="1">
    <citation type="journal article" date="2014" name="Int. J. Syst. Evol. Microbiol.">
        <title>Complete genome sequence of Corynebacterium casei LMG S-19264T (=DSM 44701T), isolated from a smear-ripened cheese.</title>
        <authorList>
            <consortium name="US DOE Joint Genome Institute (JGI-PGF)"/>
            <person name="Walter F."/>
            <person name="Albersmeier A."/>
            <person name="Kalinowski J."/>
            <person name="Ruckert C."/>
        </authorList>
    </citation>
    <scope>NUCLEOTIDE SEQUENCE</scope>
    <source>
        <strain evidence="3">VKM Ac-1401</strain>
    </source>
</reference>
<dbReference type="GO" id="GO:0016491">
    <property type="term" value="F:oxidoreductase activity"/>
    <property type="evidence" value="ECO:0007669"/>
    <property type="project" value="UniProtKB-KW"/>
</dbReference>
<evidence type="ECO:0000313" key="4">
    <source>
        <dbReference type="Proteomes" id="UP001142372"/>
    </source>
</evidence>
<dbReference type="EMBL" id="BSEN01000001">
    <property type="protein sequence ID" value="GLJ74654.1"/>
    <property type="molecule type" value="Genomic_DNA"/>
</dbReference>
<organism evidence="3 4">
    <name type="scientific">Leifsonia poae</name>
    <dbReference type="NCBI Taxonomy" id="110933"/>
    <lineage>
        <taxon>Bacteria</taxon>
        <taxon>Bacillati</taxon>
        <taxon>Actinomycetota</taxon>
        <taxon>Actinomycetes</taxon>
        <taxon>Micrococcales</taxon>
        <taxon>Microbacteriaceae</taxon>
        <taxon>Leifsonia</taxon>
    </lineage>
</organism>
<dbReference type="SUPFAM" id="SSF51735">
    <property type="entry name" value="NAD(P)-binding Rossmann-fold domains"/>
    <property type="match status" value="1"/>
</dbReference>
<comment type="caution">
    <text evidence="3">The sequence shown here is derived from an EMBL/GenBank/DDBJ whole genome shotgun (WGS) entry which is preliminary data.</text>
</comment>
<protein>
    <submittedName>
        <fullName evidence="3">Dehydrogenase</fullName>
    </submittedName>
</protein>
<dbReference type="RefSeq" id="WP_271175358.1">
    <property type="nucleotide sequence ID" value="NZ_BAAAJO010000001.1"/>
</dbReference>
<dbReference type="AlphaFoldDB" id="A0A9W6LYJ0"/>
<dbReference type="InterPro" id="IPR000683">
    <property type="entry name" value="Gfo/Idh/MocA-like_OxRdtase_N"/>
</dbReference>
<evidence type="ECO:0000256" key="1">
    <source>
        <dbReference type="ARBA" id="ARBA00023002"/>
    </source>
</evidence>
<dbReference type="InterPro" id="IPR036291">
    <property type="entry name" value="NAD(P)-bd_dom_sf"/>
</dbReference>
<keyword evidence="4" id="KW-1185">Reference proteome</keyword>
<dbReference type="GO" id="GO:0000166">
    <property type="term" value="F:nucleotide binding"/>
    <property type="evidence" value="ECO:0007669"/>
    <property type="project" value="InterPro"/>
</dbReference>
<dbReference type="Gene3D" id="3.30.360.10">
    <property type="entry name" value="Dihydrodipicolinate Reductase, domain 2"/>
    <property type="match status" value="1"/>
</dbReference>
<name>A0A9W6LYJ0_9MICO</name>
<accession>A0A9W6LYJ0</accession>
<sequence length="395" mass="41518">MTRLDHDSPPASAGSVAQPRVAVVGVHGYGTAHILNALELQDRGLLRLVALVDPESGPVVRDGVRIADDRLPPRLGSIDELLGRVPVDIVVVATPLQTHASLAVAALRAGADVLLEKPPVTDLVSLAAVDDAVRATGGLVQVGFQSLGSLALTELQRQIGAGALGTPVAIGARGSWTRSTGYWTRSRWAGRRQLDGQRVADGAVANPFAHAVMTSLRIAGWESAAAIGRIETDLRRVNPIEADDTSAVRIRPSALGALTFDGTLTCAFTLAGPREEEPVVIVRGTEGDAVLSYTTDRLSIAGTERQYARVDLLENLIAARRGVAELLSPLSGAGGFVRVIETVSDAPVALVGSEHVDWNGEGGERRPVLAGVESALDRVVESQSLFSELPGLPWR</sequence>
<dbReference type="Gene3D" id="3.40.50.720">
    <property type="entry name" value="NAD(P)-binding Rossmann-like Domain"/>
    <property type="match status" value="1"/>
</dbReference>
<dbReference type="InterPro" id="IPR050463">
    <property type="entry name" value="Gfo/Idh/MocA_oxidrdct_glycsds"/>
</dbReference>
<dbReference type="Proteomes" id="UP001142372">
    <property type="component" value="Unassembled WGS sequence"/>
</dbReference>
<evidence type="ECO:0000259" key="2">
    <source>
        <dbReference type="Pfam" id="PF01408"/>
    </source>
</evidence>
<dbReference type="PANTHER" id="PTHR43818:SF11">
    <property type="entry name" value="BCDNA.GH03377"/>
    <property type="match status" value="1"/>
</dbReference>
<gene>
    <name evidence="3" type="ORF">GCM10017584_02270</name>
</gene>
<dbReference type="PANTHER" id="PTHR43818">
    <property type="entry name" value="BCDNA.GH03377"/>
    <property type="match status" value="1"/>
</dbReference>